<dbReference type="RefSeq" id="WP_092775072.1">
    <property type="nucleotide sequence ID" value="NZ_FOGI01000002.1"/>
</dbReference>
<dbReference type="Gene3D" id="1.10.10.10">
    <property type="entry name" value="Winged helix-like DNA-binding domain superfamily/Winged helix DNA-binding domain"/>
    <property type="match status" value="1"/>
</dbReference>
<dbReference type="InterPro" id="IPR011006">
    <property type="entry name" value="CheY-like_superfamily"/>
</dbReference>
<dbReference type="PIRSF" id="PIRSF036625">
    <property type="entry name" value="GAF_ANTAR"/>
    <property type="match status" value="1"/>
</dbReference>
<keyword evidence="7" id="KW-1185">Reference proteome</keyword>
<dbReference type="STRING" id="155974.SAMN04487818_102116"/>
<dbReference type="Pfam" id="PF03861">
    <property type="entry name" value="ANTAR"/>
    <property type="match status" value="1"/>
</dbReference>
<evidence type="ECO:0000313" key="6">
    <source>
        <dbReference type="EMBL" id="SER21974.1"/>
    </source>
</evidence>
<accession>A0A1H9MEA2</accession>
<dbReference type="EMBL" id="FOGI01000002">
    <property type="protein sequence ID" value="SER21974.1"/>
    <property type="molecule type" value="Genomic_DNA"/>
</dbReference>
<dbReference type="AlphaFoldDB" id="A0A1H9MEA2"/>
<evidence type="ECO:0000256" key="1">
    <source>
        <dbReference type="ARBA" id="ARBA00022679"/>
    </source>
</evidence>
<gene>
    <name evidence="6" type="ORF">SAMN04487818_102116</name>
</gene>
<dbReference type="GO" id="GO:0016301">
    <property type="term" value="F:kinase activity"/>
    <property type="evidence" value="ECO:0007669"/>
    <property type="project" value="UniProtKB-KW"/>
</dbReference>
<keyword evidence="3" id="KW-0805">Transcription regulation</keyword>
<dbReference type="PROSITE" id="PS50921">
    <property type="entry name" value="ANTAR"/>
    <property type="match status" value="1"/>
</dbReference>
<dbReference type="GO" id="GO:0003723">
    <property type="term" value="F:RNA binding"/>
    <property type="evidence" value="ECO:0007669"/>
    <property type="project" value="InterPro"/>
</dbReference>
<dbReference type="Gene3D" id="3.30.450.40">
    <property type="match status" value="1"/>
</dbReference>
<keyword evidence="1" id="KW-0808">Transferase</keyword>
<dbReference type="InterPro" id="IPR012074">
    <property type="entry name" value="GAF_ANTAR"/>
</dbReference>
<dbReference type="SUPFAM" id="SSF55781">
    <property type="entry name" value="GAF domain-like"/>
    <property type="match status" value="1"/>
</dbReference>
<evidence type="ECO:0000256" key="4">
    <source>
        <dbReference type="ARBA" id="ARBA00023163"/>
    </source>
</evidence>
<name>A0A1H9MEA2_9PSEU</name>
<dbReference type="Pfam" id="PF13185">
    <property type="entry name" value="GAF_2"/>
    <property type="match status" value="1"/>
</dbReference>
<dbReference type="Proteomes" id="UP000199051">
    <property type="component" value="Unassembled WGS sequence"/>
</dbReference>
<keyword evidence="4" id="KW-0804">Transcription</keyword>
<organism evidence="6 7">
    <name type="scientific">Actinokineospora terrae</name>
    <dbReference type="NCBI Taxonomy" id="155974"/>
    <lineage>
        <taxon>Bacteria</taxon>
        <taxon>Bacillati</taxon>
        <taxon>Actinomycetota</taxon>
        <taxon>Actinomycetes</taxon>
        <taxon>Pseudonocardiales</taxon>
        <taxon>Pseudonocardiaceae</taxon>
        <taxon>Actinokineospora</taxon>
    </lineage>
</organism>
<proteinExistence type="predicted"/>
<dbReference type="InterPro" id="IPR029016">
    <property type="entry name" value="GAF-like_dom_sf"/>
</dbReference>
<evidence type="ECO:0000259" key="5">
    <source>
        <dbReference type="PROSITE" id="PS50921"/>
    </source>
</evidence>
<evidence type="ECO:0000256" key="3">
    <source>
        <dbReference type="ARBA" id="ARBA00023015"/>
    </source>
</evidence>
<dbReference type="InterPro" id="IPR003018">
    <property type="entry name" value="GAF"/>
</dbReference>
<sequence>MTGIRNESGGTSRVLDEVTGALASLSAMLDDEDGVDVFVLHVCEQVLTALPDVDAASITLGQGGSHRTAASTGDVAARLDAVQYRVGSGPCLQAAEEGVLARYCSSEAATLWPELGRAAVGAGVSGFLSAPIVVGGGRSGGINCYRADGRGFTAFDERRLDLYATAAEAVLRVHHRHADALATIARLGTELASQGVVDRATGIVMATRRLGADEALVHLTERSRSEGIDLHELAARFVAG</sequence>
<reference evidence="7" key="1">
    <citation type="submission" date="2016-10" db="EMBL/GenBank/DDBJ databases">
        <authorList>
            <person name="Varghese N."/>
            <person name="Submissions S."/>
        </authorList>
    </citation>
    <scope>NUCLEOTIDE SEQUENCE [LARGE SCALE GENOMIC DNA]</scope>
    <source>
        <strain evidence="7">DSM 44260</strain>
    </source>
</reference>
<protein>
    <submittedName>
        <fullName evidence="6">ANTAR domain-containing protein</fullName>
    </submittedName>
</protein>
<dbReference type="SMART" id="SM01012">
    <property type="entry name" value="ANTAR"/>
    <property type="match status" value="1"/>
</dbReference>
<evidence type="ECO:0000313" key="7">
    <source>
        <dbReference type="Proteomes" id="UP000199051"/>
    </source>
</evidence>
<keyword evidence="2" id="KW-0418">Kinase</keyword>
<dbReference type="SUPFAM" id="SSF52172">
    <property type="entry name" value="CheY-like"/>
    <property type="match status" value="1"/>
</dbReference>
<feature type="domain" description="ANTAR" evidence="5">
    <location>
        <begin position="177"/>
        <end position="238"/>
    </location>
</feature>
<dbReference type="InterPro" id="IPR005561">
    <property type="entry name" value="ANTAR"/>
</dbReference>
<evidence type="ECO:0000256" key="2">
    <source>
        <dbReference type="ARBA" id="ARBA00022777"/>
    </source>
</evidence>
<dbReference type="InterPro" id="IPR036388">
    <property type="entry name" value="WH-like_DNA-bd_sf"/>
</dbReference>